<evidence type="ECO:0000256" key="5">
    <source>
        <dbReference type="ARBA" id="ARBA00023242"/>
    </source>
</evidence>
<name>A0A7H9HRP1_9SACH</name>
<dbReference type="GO" id="GO:0005634">
    <property type="term" value="C:nucleus"/>
    <property type="evidence" value="ECO:0007669"/>
    <property type="project" value="UniProtKB-SubCell"/>
</dbReference>
<evidence type="ECO:0000256" key="2">
    <source>
        <dbReference type="ARBA" id="ARBA00004123"/>
    </source>
</evidence>
<comment type="subcellular location">
    <subcellularLocation>
        <location evidence="2">Nucleus</location>
    </subcellularLocation>
</comment>
<dbReference type="Pfam" id="PF08167">
    <property type="entry name" value="RIX1"/>
    <property type="match status" value="1"/>
</dbReference>
<keyword evidence="5" id="KW-0539">Nucleus</keyword>
<gene>
    <name evidence="8" type="ORF">HG537_0C06280</name>
</gene>
<protein>
    <recommendedName>
        <fullName evidence="4">Pre-rRNA-processing protein RIX1</fullName>
    </recommendedName>
</protein>
<organism evidence="8 9">
    <name type="scientific">Torulaspora globosa</name>
    <dbReference type="NCBI Taxonomy" id="48254"/>
    <lineage>
        <taxon>Eukaryota</taxon>
        <taxon>Fungi</taxon>
        <taxon>Dikarya</taxon>
        <taxon>Ascomycota</taxon>
        <taxon>Saccharomycotina</taxon>
        <taxon>Saccharomycetes</taxon>
        <taxon>Saccharomycetales</taxon>
        <taxon>Saccharomycetaceae</taxon>
        <taxon>Torulaspora</taxon>
    </lineage>
</organism>
<evidence type="ECO:0000256" key="4">
    <source>
        <dbReference type="ARBA" id="ARBA00021502"/>
    </source>
</evidence>
<dbReference type="GO" id="GO:0006364">
    <property type="term" value="P:rRNA processing"/>
    <property type="evidence" value="ECO:0007669"/>
    <property type="project" value="TreeGrafter"/>
</dbReference>
<keyword evidence="9" id="KW-1185">Reference proteome</keyword>
<comment type="function">
    <text evidence="1">Component of the RIX1 complex required for processing of ITS2 sequences from 35S pre-rRNA and the nucleoplasmic transit of the pre-60S ribosomal subunits. Regulates pre-60S association of the critical remodeling factor MDN1.</text>
</comment>
<dbReference type="Proteomes" id="UP000510647">
    <property type="component" value="Chromosome 3"/>
</dbReference>
<dbReference type="PANTHER" id="PTHR34105">
    <property type="entry name" value="PROLINE-, GLUTAMIC ACID- AND LEUCINE-RICH PROTEIN 1"/>
    <property type="match status" value="1"/>
</dbReference>
<comment type="similarity">
    <text evidence="3">Belongs to the RIX1/PELP1 family.</text>
</comment>
<dbReference type="InterPro" id="IPR012583">
    <property type="entry name" value="RIX1_N"/>
</dbReference>
<feature type="domain" description="Pre-rRNA-processing protein RIX1 N-terminal" evidence="7">
    <location>
        <begin position="11"/>
        <end position="199"/>
    </location>
</feature>
<dbReference type="OrthoDB" id="20900at2759"/>
<evidence type="ECO:0000256" key="1">
    <source>
        <dbReference type="ARBA" id="ARBA00003770"/>
    </source>
</evidence>
<evidence type="ECO:0000313" key="8">
    <source>
        <dbReference type="EMBL" id="QLQ79979.1"/>
    </source>
</evidence>
<evidence type="ECO:0000313" key="9">
    <source>
        <dbReference type="Proteomes" id="UP000510647"/>
    </source>
</evidence>
<evidence type="ECO:0000256" key="3">
    <source>
        <dbReference type="ARBA" id="ARBA00010511"/>
    </source>
</evidence>
<evidence type="ECO:0000256" key="6">
    <source>
        <dbReference type="SAM" id="MobiDB-lite"/>
    </source>
</evidence>
<sequence length="798" mass="89609">MSGAVLPIKDLASRLERCDDSEFITLLGCLRSPRYVDERLAKSDLSLLATKTLALLRSSQDSVVWRGCHTSVVICSYNPLVLCGHGGQLLAAIYSKLEHKVEYYSSTVQTPQSKVVLQALVYSLGSLINLMRGKPALSRESLVPQLKVIIPLLVKLARLEPKLALPVLKTLLYKNTTTFRPFANKFRVVLSELLIKEYEVCDKETQRLICDNFAYLHLIKLAPSNGGDETQAHHKTHQDDTWKMGIFSVLAKFKPILDLCGEFLDLEQDKEVQKLIQALNVTEEDSNVGDFLPGLKLDMNSPLTLWEAPRRLSLLLDLLSSFMTLPTPYPVRVPLGFCISVAEGLLSMTSNYLPLKRDVRRDSELTSVIQDILPQIQFVGVRLLSVISQTYGKLCLSLLPSILSSLELFIPLQPKSSRIDLQKCISLKYEFMTVFSLISSLSSHMGHQLNEVELIKKLVEVSLHLTEDHSALEFSNSRDIKTVRSKDVKQKQKKDHSSASISDLYLQPDSFKFKCSERCLFEINRFLEVIVSNWKLPTNEHLKILKYTISTALKWEEQRGYVPESYVKLLRAEVLHPGAERVSILPIAVSLLNNTKDDVFDLLCHPRLPMSLVHNVKPTIPVTEEPTEDIYEHTTTEIEEDQPPRPVPTAVDIDRNVEEVNLPGDEKQEPSKHSKTIFNETVVENLSSSDVPTVSTVEEVSSTTNVKKRELDVEAASSIIQKRTKVGADETTTSSVISEVTVEISGEKHQTAIDSMRVQESTISEDNPAPEEDSDFEMPTINVSDDEDGNEESDEEDA</sequence>
<dbReference type="EMBL" id="CP059269">
    <property type="protein sequence ID" value="QLQ79979.1"/>
    <property type="molecule type" value="Genomic_DNA"/>
</dbReference>
<accession>A0A7H9HRP1</accession>
<proteinExistence type="inferred from homology"/>
<reference evidence="8 9" key="1">
    <citation type="submission" date="2020-06" db="EMBL/GenBank/DDBJ databases">
        <title>The yeast mating-type switching endonuclease HO is a domesticated member of an unorthodox homing genetic element family.</title>
        <authorList>
            <person name="Coughlan A.Y."/>
            <person name="Lombardi L."/>
            <person name="Braun-Galleani S."/>
            <person name="Martos A.R."/>
            <person name="Galeote V."/>
            <person name="Bigey F."/>
            <person name="Dequin S."/>
            <person name="Byrne K.P."/>
            <person name="Wolfe K.H."/>
        </authorList>
    </citation>
    <scope>NUCLEOTIDE SEQUENCE [LARGE SCALE GENOMIC DNA]</scope>
    <source>
        <strain evidence="8 9">CBS2947</strain>
    </source>
</reference>
<feature type="region of interest" description="Disordered" evidence="6">
    <location>
        <begin position="752"/>
        <end position="798"/>
    </location>
</feature>
<dbReference type="PANTHER" id="PTHR34105:SF1">
    <property type="entry name" value="PROLINE-, GLUTAMIC ACID- AND LEUCINE-RICH PROTEIN 1"/>
    <property type="match status" value="1"/>
</dbReference>
<dbReference type="AlphaFoldDB" id="A0A7H9HRP1"/>
<evidence type="ECO:0000259" key="7">
    <source>
        <dbReference type="Pfam" id="PF08167"/>
    </source>
</evidence>
<feature type="compositionally biased region" description="Acidic residues" evidence="6">
    <location>
        <begin position="784"/>
        <end position="798"/>
    </location>
</feature>